<feature type="domain" description="ABC transmembrane type-1" evidence="10">
    <location>
        <begin position="51"/>
        <end position="254"/>
    </location>
</feature>
<feature type="transmembrane region" description="Helical" evidence="9">
    <location>
        <begin position="95"/>
        <end position="117"/>
    </location>
</feature>
<protein>
    <recommendedName>
        <fullName evidence="9">Sulfate transport system permease protein CysT</fullName>
    </recommendedName>
</protein>
<evidence type="ECO:0000256" key="7">
    <source>
        <dbReference type="ARBA" id="ARBA00023136"/>
    </source>
</evidence>
<evidence type="ECO:0000256" key="5">
    <source>
        <dbReference type="ARBA" id="ARBA00022989"/>
    </source>
</evidence>
<name>A0A8J3B242_9BURK</name>
<comment type="function">
    <text evidence="8">Part of the ABC transporter complex CysAWTP (TC 3.A.1.6.1) involved in sulfate/thiosulfate import. Probably responsible for the translocation of the substrate across the membrane.</text>
</comment>
<evidence type="ECO:0000313" key="12">
    <source>
        <dbReference type="Proteomes" id="UP000627205"/>
    </source>
</evidence>
<organism evidence="11 12">
    <name type="scientific">Oxalicibacterium solurbis</name>
    <dbReference type="NCBI Taxonomy" id="69280"/>
    <lineage>
        <taxon>Bacteria</taxon>
        <taxon>Pseudomonadati</taxon>
        <taxon>Pseudomonadota</taxon>
        <taxon>Betaproteobacteria</taxon>
        <taxon>Burkholderiales</taxon>
        <taxon>Oxalobacteraceae</taxon>
        <taxon>Oxalicibacterium</taxon>
    </lineage>
</organism>
<evidence type="ECO:0000256" key="6">
    <source>
        <dbReference type="ARBA" id="ARBA00023032"/>
    </source>
</evidence>
<keyword evidence="6 9" id="KW-0764">Sulfate transport</keyword>
<keyword evidence="3 9" id="KW-0813">Transport</keyword>
<feature type="transmembrane region" description="Helical" evidence="9">
    <location>
        <begin position="175"/>
        <end position="192"/>
    </location>
</feature>
<evidence type="ECO:0000259" key="10">
    <source>
        <dbReference type="PROSITE" id="PS50928"/>
    </source>
</evidence>
<keyword evidence="12" id="KW-1185">Reference proteome</keyword>
<dbReference type="Pfam" id="PF00528">
    <property type="entry name" value="BPD_transp_1"/>
    <property type="match status" value="1"/>
</dbReference>
<feature type="transmembrane region" description="Helical" evidence="9">
    <location>
        <begin position="199"/>
        <end position="215"/>
    </location>
</feature>
<dbReference type="InterPro" id="IPR000515">
    <property type="entry name" value="MetI-like"/>
</dbReference>
<comment type="function">
    <text evidence="9">Part of the ABC transporter complex (TC 3.A.1.6.1) involved in sulfate/thiosulfate import.</text>
</comment>
<accession>A0A8J3B242</accession>
<dbReference type="PANTHER" id="PTHR30406:SF10">
    <property type="entry name" value="SULFATE TRANSPORT SYSTEM PERMEASE PROTEIN CYST"/>
    <property type="match status" value="1"/>
</dbReference>
<dbReference type="PANTHER" id="PTHR30406">
    <property type="entry name" value="SULFATE TRANSPORT SYSTEM PERMEASE PROTEIN"/>
    <property type="match status" value="1"/>
</dbReference>
<evidence type="ECO:0000256" key="3">
    <source>
        <dbReference type="ARBA" id="ARBA00022448"/>
    </source>
</evidence>
<dbReference type="NCBIfam" id="TIGR00969">
    <property type="entry name" value="3a0106s02"/>
    <property type="match status" value="1"/>
</dbReference>
<evidence type="ECO:0000256" key="9">
    <source>
        <dbReference type="RuleBase" id="RU366001"/>
    </source>
</evidence>
<keyword evidence="4 9" id="KW-0812">Transmembrane</keyword>
<feature type="transmembrane region" description="Helical" evidence="9">
    <location>
        <begin position="129"/>
        <end position="147"/>
    </location>
</feature>
<dbReference type="NCBIfam" id="TIGR02139">
    <property type="entry name" value="permease_CysT"/>
    <property type="match status" value="1"/>
</dbReference>
<dbReference type="EMBL" id="BMDP01000001">
    <property type="protein sequence ID" value="GGI53460.1"/>
    <property type="molecule type" value="Genomic_DNA"/>
</dbReference>
<proteinExistence type="inferred from homology"/>
<dbReference type="AlphaFoldDB" id="A0A8J3B242"/>
<evidence type="ECO:0000256" key="8">
    <source>
        <dbReference type="ARBA" id="ARBA00025323"/>
    </source>
</evidence>
<reference evidence="11" key="2">
    <citation type="submission" date="2020-09" db="EMBL/GenBank/DDBJ databases">
        <authorList>
            <person name="Sun Q."/>
            <person name="Sedlacek I."/>
        </authorList>
    </citation>
    <scope>NUCLEOTIDE SEQUENCE</scope>
    <source>
        <strain evidence="11">CCM 7664</strain>
    </source>
</reference>
<feature type="transmembrane region" description="Helical" evidence="9">
    <location>
        <begin position="12"/>
        <end position="32"/>
    </location>
</feature>
<comment type="similarity">
    <text evidence="9">Belongs to the binding-protein-dependent transport system permease family. CysTW subfamily.</text>
</comment>
<dbReference type="Proteomes" id="UP000627205">
    <property type="component" value="Unassembled WGS sequence"/>
</dbReference>
<dbReference type="CDD" id="cd06261">
    <property type="entry name" value="TM_PBP2"/>
    <property type="match status" value="1"/>
</dbReference>
<feature type="transmembrane region" description="Helical" evidence="9">
    <location>
        <begin position="53"/>
        <end position="75"/>
    </location>
</feature>
<dbReference type="PROSITE" id="PS50928">
    <property type="entry name" value="ABC_TM1"/>
    <property type="match status" value="1"/>
</dbReference>
<evidence type="ECO:0000256" key="4">
    <source>
        <dbReference type="ARBA" id="ARBA00022692"/>
    </source>
</evidence>
<dbReference type="Gene3D" id="1.10.3720.10">
    <property type="entry name" value="MetI-like"/>
    <property type="match status" value="1"/>
</dbReference>
<dbReference type="InterPro" id="IPR035906">
    <property type="entry name" value="MetI-like_sf"/>
</dbReference>
<dbReference type="FunFam" id="1.10.3720.10:FF:000004">
    <property type="entry name" value="Sulfate transport system permease protein CysT"/>
    <property type="match status" value="1"/>
</dbReference>
<evidence type="ECO:0000256" key="1">
    <source>
        <dbReference type="ARBA" id="ARBA00004651"/>
    </source>
</evidence>
<keyword evidence="5 9" id="KW-1133">Transmembrane helix</keyword>
<dbReference type="InterPro" id="IPR011865">
    <property type="entry name" value="CysT_permease"/>
</dbReference>
<dbReference type="InterPro" id="IPR005667">
    <property type="entry name" value="Sulph_transpt2"/>
</dbReference>
<gene>
    <name evidence="11" type="ORF">GCM10011430_06340</name>
</gene>
<comment type="subcellular location">
    <subcellularLocation>
        <location evidence="1">Cell membrane</location>
        <topology evidence="1">Multi-pass membrane protein</topology>
    </subcellularLocation>
</comment>
<dbReference type="GO" id="GO:0015419">
    <property type="term" value="F:ABC-type sulfate transporter activity"/>
    <property type="evidence" value="ECO:0007669"/>
    <property type="project" value="UniProtKB-UniRule"/>
</dbReference>
<sequence length="265" mass="29251">MPGFSLSFGVSTLYISLVILLPISALLIYISGMTWSQYWFAISDARMIQSYKVTIAGAFYSTVIVTMIGFLWAWIITRYNFPGRRLLDSLVDLPFALPTSVAGITLSALFIPSGWLGQWFELFGWKISYAFPGIVVAMIFTSIPFIVRSVQPVLEDMDAELEEAALMLGANKWQIFSRVILPTLLPALIAGSSQAFIRSLGEFGAVIMIAGNIPYETEVTSLMLFVRLQEYNYPAAAAIASVVLLASLTLLFLLQLAQGKLFNKS</sequence>
<evidence type="ECO:0000313" key="11">
    <source>
        <dbReference type="EMBL" id="GGI53460.1"/>
    </source>
</evidence>
<feature type="transmembrane region" description="Helical" evidence="9">
    <location>
        <begin position="235"/>
        <end position="257"/>
    </location>
</feature>
<dbReference type="GO" id="GO:0005886">
    <property type="term" value="C:plasma membrane"/>
    <property type="evidence" value="ECO:0007669"/>
    <property type="project" value="UniProtKB-SubCell"/>
</dbReference>
<reference evidence="11" key="1">
    <citation type="journal article" date="2014" name="Int. J. Syst. Evol. Microbiol.">
        <title>Complete genome sequence of Corynebacterium casei LMG S-19264T (=DSM 44701T), isolated from a smear-ripened cheese.</title>
        <authorList>
            <consortium name="US DOE Joint Genome Institute (JGI-PGF)"/>
            <person name="Walter F."/>
            <person name="Albersmeier A."/>
            <person name="Kalinowski J."/>
            <person name="Ruckert C."/>
        </authorList>
    </citation>
    <scope>NUCLEOTIDE SEQUENCE</scope>
    <source>
        <strain evidence="11">CCM 7664</strain>
    </source>
</reference>
<comment type="subunit">
    <text evidence="2">The complex is composed of two ATP-binding proteins (CysA), two transmembrane proteins (CysT and CysW) and a solute-binding protein (CysP).</text>
</comment>
<comment type="caution">
    <text evidence="11">The sequence shown here is derived from an EMBL/GenBank/DDBJ whole genome shotgun (WGS) entry which is preliminary data.</text>
</comment>
<dbReference type="SUPFAM" id="SSF161098">
    <property type="entry name" value="MetI-like"/>
    <property type="match status" value="1"/>
</dbReference>
<evidence type="ECO:0000256" key="2">
    <source>
        <dbReference type="ARBA" id="ARBA00011779"/>
    </source>
</evidence>
<keyword evidence="7 9" id="KW-0472">Membrane</keyword>